<evidence type="ECO:0000313" key="1">
    <source>
        <dbReference type="EMBL" id="AKS36350.1"/>
    </source>
</evidence>
<dbReference type="Gene3D" id="3.90.1200.10">
    <property type="match status" value="1"/>
</dbReference>
<keyword evidence="1" id="KW-0418">Kinase</keyword>
<sequence>MPDRTGDRPLGSARTEAELRAESVLASITPWQGREIEYAPMFGGLSNSNWRITVDGSDRRYFLKIPGAGTDEFVDRGVANEAAIRAGELGIGAEVVYFDPASGVEVIEFLEGYRACTNGDFKDPDVPRQIVDLYRVLHGGELLSTTKTVFDMIDEHLEGVAEHAVRLPADVELMLEEYRVAKSALLASGLELVACHNDPMPGNFLVADGKPMKMVDFEFASNNERAYELAVLTTEMFYGEKLIMELIEEFYGSFDFARAARVQVCGALADVKWGLWACLKQKIDTAWDFDYHKYGCWKLARARLKMTDPRWPFWLKAL</sequence>
<accession>A0A0K0XG25</accession>
<reference evidence="1 2" key="1">
    <citation type="submission" date="2015-07" db="EMBL/GenBank/DDBJ databases">
        <title>Complete genome sequence of Mycobacterium goodii X7B, a facultative thermophilic biodesulfurizing bacterium.</title>
        <authorList>
            <person name="Yu B."/>
            <person name="Li F."/>
            <person name="Xu P."/>
        </authorList>
    </citation>
    <scope>NUCLEOTIDE SEQUENCE [LARGE SCALE GENOMIC DNA]</scope>
    <source>
        <strain evidence="1 2">X7B</strain>
    </source>
</reference>
<protein>
    <submittedName>
        <fullName evidence="1">Choline kinase</fullName>
    </submittedName>
</protein>
<dbReference type="SUPFAM" id="SSF56112">
    <property type="entry name" value="Protein kinase-like (PK-like)"/>
    <property type="match status" value="1"/>
</dbReference>
<dbReference type="GO" id="GO:0006646">
    <property type="term" value="P:phosphatidylethanolamine biosynthetic process"/>
    <property type="evidence" value="ECO:0007669"/>
    <property type="project" value="TreeGrafter"/>
</dbReference>
<proteinExistence type="predicted"/>
<name>A0A0K0XG25_MYCGD</name>
<dbReference type="Proteomes" id="UP000062255">
    <property type="component" value="Chromosome"/>
</dbReference>
<dbReference type="EMBL" id="CP012150">
    <property type="protein sequence ID" value="AKS36350.1"/>
    <property type="molecule type" value="Genomic_DNA"/>
</dbReference>
<keyword evidence="1" id="KW-0808">Transferase</keyword>
<organism evidence="1 2">
    <name type="scientific">Mycolicibacterium goodii</name>
    <name type="common">Mycobacterium goodii</name>
    <dbReference type="NCBI Taxonomy" id="134601"/>
    <lineage>
        <taxon>Bacteria</taxon>
        <taxon>Bacillati</taxon>
        <taxon>Actinomycetota</taxon>
        <taxon>Actinomycetes</taxon>
        <taxon>Mycobacteriales</taxon>
        <taxon>Mycobacteriaceae</taxon>
        <taxon>Mycolicibacterium</taxon>
    </lineage>
</organism>
<dbReference type="GO" id="GO:0004305">
    <property type="term" value="F:ethanolamine kinase activity"/>
    <property type="evidence" value="ECO:0007669"/>
    <property type="project" value="TreeGrafter"/>
</dbReference>
<dbReference type="PANTHER" id="PTHR22603:SF66">
    <property type="entry name" value="ETHANOLAMINE KINASE"/>
    <property type="match status" value="1"/>
</dbReference>
<gene>
    <name evidence="1" type="ORF">AFA91_15240</name>
</gene>
<dbReference type="Pfam" id="PF01633">
    <property type="entry name" value="Choline_kinase"/>
    <property type="match status" value="1"/>
</dbReference>
<evidence type="ECO:0000313" key="2">
    <source>
        <dbReference type="Proteomes" id="UP000062255"/>
    </source>
</evidence>
<dbReference type="PATRIC" id="fig|134601.6.peg.3170"/>
<dbReference type="InterPro" id="IPR011009">
    <property type="entry name" value="Kinase-like_dom_sf"/>
</dbReference>
<dbReference type="PANTHER" id="PTHR22603">
    <property type="entry name" value="CHOLINE/ETHANOALAMINE KINASE"/>
    <property type="match status" value="1"/>
</dbReference>
<dbReference type="KEGG" id="mgo:AFA91_15240"/>
<dbReference type="GO" id="GO:0005737">
    <property type="term" value="C:cytoplasm"/>
    <property type="evidence" value="ECO:0007669"/>
    <property type="project" value="TreeGrafter"/>
</dbReference>
<dbReference type="STRING" id="134601.AFA91_15240"/>
<dbReference type="Gene3D" id="3.30.200.20">
    <property type="entry name" value="Phosphorylase Kinase, domain 1"/>
    <property type="match status" value="1"/>
</dbReference>
<dbReference type="AlphaFoldDB" id="A0A0K0XG25"/>
<dbReference type="CDD" id="cd05151">
    <property type="entry name" value="ChoK-like"/>
    <property type="match status" value="1"/>
</dbReference>